<sequence length="140" mass="14831">MDAADYSKERSDEIVEPTSPDPKKLDKYLTKIPSVPFSGSEGDNLIETSNNLLWYPTFDEAPDQIQVPNGGKSIKSAVMKRGKKLKAAMVNGGKKFATAMVNGSQKSWVAIVKGGKKFGPPCINACAVGGVQVAVALATS</sequence>
<feature type="compositionally biased region" description="Basic and acidic residues" evidence="1">
    <location>
        <begin position="1"/>
        <end position="13"/>
    </location>
</feature>
<dbReference type="AlphaFoldDB" id="A0A978V354"/>
<dbReference type="EMBL" id="JAEACU010000007">
    <property type="protein sequence ID" value="KAH7521787.1"/>
    <property type="molecule type" value="Genomic_DNA"/>
</dbReference>
<gene>
    <name evidence="2" type="ORF">FEM48_Zijuj07G0069300</name>
</gene>
<protein>
    <submittedName>
        <fullName evidence="2">Uncharacterized protein</fullName>
    </submittedName>
</protein>
<evidence type="ECO:0000313" key="2">
    <source>
        <dbReference type="EMBL" id="KAH7521787.1"/>
    </source>
</evidence>
<comment type="caution">
    <text evidence="2">The sequence shown here is derived from an EMBL/GenBank/DDBJ whole genome shotgun (WGS) entry which is preliminary data.</text>
</comment>
<name>A0A978V354_ZIZJJ</name>
<accession>A0A978V354</accession>
<organism evidence="2 3">
    <name type="scientific">Ziziphus jujuba var. spinosa</name>
    <dbReference type="NCBI Taxonomy" id="714518"/>
    <lineage>
        <taxon>Eukaryota</taxon>
        <taxon>Viridiplantae</taxon>
        <taxon>Streptophyta</taxon>
        <taxon>Embryophyta</taxon>
        <taxon>Tracheophyta</taxon>
        <taxon>Spermatophyta</taxon>
        <taxon>Magnoliopsida</taxon>
        <taxon>eudicotyledons</taxon>
        <taxon>Gunneridae</taxon>
        <taxon>Pentapetalae</taxon>
        <taxon>rosids</taxon>
        <taxon>fabids</taxon>
        <taxon>Rosales</taxon>
        <taxon>Rhamnaceae</taxon>
        <taxon>Paliureae</taxon>
        <taxon>Ziziphus</taxon>
    </lineage>
</organism>
<evidence type="ECO:0000313" key="3">
    <source>
        <dbReference type="Proteomes" id="UP000813462"/>
    </source>
</evidence>
<reference evidence="2" key="1">
    <citation type="journal article" date="2021" name="Front. Plant Sci.">
        <title>Chromosome-Scale Genome Assembly for Chinese Sour Jujube and Insights Into Its Genome Evolution and Domestication Signature.</title>
        <authorList>
            <person name="Shen L.-Y."/>
            <person name="Luo H."/>
            <person name="Wang X.-L."/>
            <person name="Wang X.-M."/>
            <person name="Qiu X.-J."/>
            <person name="Liu H."/>
            <person name="Zhou S.-S."/>
            <person name="Jia K.-H."/>
            <person name="Nie S."/>
            <person name="Bao Y.-T."/>
            <person name="Zhang R.-G."/>
            <person name="Yun Q.-Z."/>
            <person name="Chai Y.-H."/>
            <person name="Lu J.-Y."/>
            <person name="Li Y."/>
            <person name="Zhao S.-W."/>
            <person name="Mao J.-F."/>
            <person name="Jia S.-G."/>
            <person name="Mao Y.-M."/>
        </authorList>
    </citation>
    <scope>NUCLEOTIDE SEQUENCE</scope>
    <source>
        <strain evidence="2">AT0</strain>
        <tissue evidence="2">Leaf</tissue>
    </source>
</reference>
<feature type="region of interest" description="Disordered" evidence="1">
    <location>
        <begin position="1"/>
        <end position="26"/>
    </location>
</feature>
<evidence type="ECO:0000256" key="1">
    <source>
        <dbReference type="SAM" id="MobiDB-lite"/>
    </source>
</evidence>
<proteinExistence type="predicted"/>
<dbReference type="Proteomes" id="UP000813462">
    <property type="component" value="Unassembled WGS sequence"/>
</dbReference>